<feature type="domain" description="SbsA Ig-like" evidence="3">
    <location>
        <begin position="331"/>
        <end position="429"/>
    </location>
</feature>
<name>A0ABP6WSC2_9ACTN</name>
<evidence type="ECO:0008006" key="7">
    <source>
        <dbReference type="Google" id="ProtNLM"/>
    </source>
</evidence>
<protein>
    <recommendedName>
        <fullName evidence="7">Ig-like domain-containing protein</fullName>
    </recommendedName>
</protein>
<evidence type="ECO:0000313" key="6">
    <source>
        <dbReference type="Proteomes" id="UP001500630"/>
    </source>
</evidence>
<organism evidence="5 6">
    <name type="scientific">Nonomuraea rosea</name>
    <dbReference type="NCBI Taxonomy" id="638574"/>
    <lineage>
        <taxon>Bacteria</taxon>
        <taxon>Bacillati</taxon>
        <taxon>Actinomycetota</taxon>
        <taxon>Actinomycetes</taxon>
        <taxon>Streptosporangiales</taxon>
        <taxon>Streptosporangiaceae</taxon>
        <taxon>Nonomuraea</taxon>
    </lineage>
</organism>
<evidence type="ECO:0000256" key="2">
    <source>
        <dbReference type="SAM" id="MobiDB-lite"/>
    </source>
</evidence>
<dbReference type="Pfam" id="PF13205">
    <property type="entry name" value="Big_5"/>
    <property type="match status" value="4"/>
</dbReference>
<sequence>MARGWIEGGKSNHGMRLRAYSETAAINWRQYYATEYGGTYPGYQHPPALMVEYTPAEEFDLAYERDGVPDDSLPTYEEVLANQIPLSDFPPSYQARTLNEVAALAEATTQTYDVDQDDLPPDIVPPDNSEPDTGPPTTVATAPVEDAQNVSGMSKVMAFLDEPVTGAQVTVRDASGQVVPGVTTANPQGDILTFSPAQQLPTAATFTAEVSGGTDAAGNTMAAHTWSFATDGAPPAVTSTSPAKNATNVALDSTVKAAFSEKVSSVQLTLKDGADTTVAGTGVLDGTGKAWTFTPAQRLEWNASYTAELTAKDTSGNTMEPHTWSFATVTDHEEPMVASTVPTKDAVDVKVTQTVNATFSEPVSDVKVTVTDAAGKAVAGGLTLGADGKGFTFTPAAPLAALTAYTVTVTDAKDQAGNVMSAHSWVFTTKPPDVVPPTVGSTVPVSDATGVPPTDVIKVTFSEAVTATQLTVADAAGAQAAGTLSVDSATALSWRPTGSLAGETRYTVTVSGAKDEAGNTMAAPYSWSFTSGSLPPPPDAPTISSEYVTPTNSADAATSLTPTFRGWVTDPNAGQSSMTVQVEHDPTATGQGTGLIWSGTGSSVATDTYASVAMASGKLTDGWKVRWRARAVTTTGITGAWTGWNTLTITLNKPSVSDQYVTPTNAADAATSLTPTFRGWVTDPESRSSFLAVEVEHDPTSTGQGTGLIWSATGTTSAASSAYASVAMASGKLTDGWKVRWRARAVTTTGITGAWTGWNTLTITLNKPSVSDQYVTPTNTTGVITSLTPTFRGWVTDPENRSSFLSVEVEHDPTATGQGTGLIWSGTGTTSAASSTYAGVAIPSGRLSLGWKLRWRARAVTNSGIIGAWTGWNSETLHNPAAGSPSSRATTGAQAAAAANGKGWPWVTKPDKRVAFSDCWSNSMANSKRTYPLGWVRDSYNWCAVRTVGKTRVRKLKDPCGCKYTVRGKLEFLFSVAGHTFTGDTKIDDSGNLNPMREKAIDSGNKTIDSRTTQVWARVDKIKVTGTSGSLLWPETSRLDVDMGFYGNGCRQTQGGSARGSLAYWRANPQVYFEYFSDKNASRGPHKLATCDLSPMIVAGDGPLPYVLSKMANMTVRCDTSETLTLSYGGCVFADHVPTFSVRPVWEHNNGNPTPNHSAMLIQSALDDPDDTYPRTPNGASKVIPGSCAKGPLYRSSNATRNTKNRTQSKKFCAQLVNEPDYPWDKGADEDCDEYPFAATHQGSAGPQANSINYNVAVNLIPYSPNRSVGSLMNWFCQHYRVLGSHPDTGADTQHAFGKFYIKVENS</sequence>
<evidence type="ECO:0000259" key="3">
    <source>
        <dbReference type="Pfam" id="PF13205"/>
    </source>
</evidence>
<keyword evidence="1" id="KW-0732">Signal</keyword>
<comment type="caution">
    <text evidence="5">The sequence shown here is derived from an EMBL/GenBank/DDBJ whole genome shotgun (WGS) entry which is preliminary data.</text>
</comment>
<dbReference type="Gene3D" id="2.60.40.1220">
    <property type="match status" value="4"/>
</dbReference>
<dbReference type="EMBL" id="BAABDQ010000007">
    <property type="protein sequence ID" value="GAA3553245.1"/>
    <property type="molecule type" value="Genomic_DNA"/>
</dbReference>
<dbReference type="Proteomes" id="UP001500630">
    <property type="component" value="Unassembled WGS sequence"/>
</dbReference>
<keyword evidence="6" id="KW-1185">Reference proteome</keyword>
<feature type="domain" description="SbsA Ig-like" evidence="3">
    <location>
        <begin position="433"/>
        <end position="530"/>
    </location>
</feature>
<reference evidence="6" key="1">
    <citation type="journal article" date="2019" name="Int. J. Syst. Evol. Microbiol.">
        <title>The Global Catalogue of Microorganisms (GCM) 10K type strain sequencing project: providing services to taxonomists for standard genome sequencing and annotation.</title>
        <authorList>
            <consortium name="The Broad Institute Genomics Platform"/>
            <consortium name="The Broad Institute Genome Sequencing Center for Infectious Disease"/>
            <person name="Wu L."/>
            <person name="Ma J."/>
        </authorList>
    </citation>
    <scope>NUCLEOTIDE SEQUENCE [LARGE SCALE GENOMIC DNA]</scope>
    <source>
        <strain evidence="6">JCM 17326</strain>
    </source>
</reference>
<accession>A0ABP6WSC2</accession>
<evidence type="ECO:0000256" key="1">
    <source>
        <dbReference type="ARBA" id="ARBA00022729"/>
    </source>
</evidence>
<evidence type="ECO:0000313" key="5">
    <source>
        <dbReference type="EMBL" id="GAA3553245.1"/>
    </source>
</evidence>
<dbReference type="InterPro" id="IPR032812">
    <property type="entry name" value="SbsA_Ig"/>
</dbReference>
<evidence type="ECO:0000259" key="4">
    <source>
        <dbReference type="Pfam" id="PF14040"/>
    </source>
</evidence>
<dbReference type="Pfam" id="PF14040">
    <property type="entry name" value="DNase_NucA_NucB"/>
    <property type="match status" value="1"/>
</dbReference>
<feature type="region of interest" description="Disordered" evidence="2">
    <location>
        <begin position="114"/>
        <end position="141"/>
    </location>
</feature>
<proteinExistence type="predicted"/>
<dbReference type="InterPro" id="IPR029476">
    <property type="entry name" value="DNase_NucA_NucB"/>
</dbReference>
<feature type="domain" description="Deoxyribonuclease NucA/NucB" evidence="4">
    <location>
        <begin position="1197"/>
        <end position="1279"/>
    </location>
</feature>
<dbReference type="InterPro" id="IPR014755">
    <property type="entry name" value="Cu-Rt/internalin_Ig-like"/>
</dbReference>
<feature type="domain" description="SbsA Ig-like" evidence="3">
    <location>
        <begin position="132"/>
        <end position="230"/>
    </location>
</feature>
<gene>
    <name evidence="5" type="ORF">GCM10022419_037060</name>
</gene>
<feature type="domain" description="SbsA Ig-like" evidence="3">
    <location>
        <begin position="231"/>
        <end position="328"/>
    </location>
</feature>